<name>A0A445AQT2_ARAHY</name>
<sequence>MAAPRLSPFSPFVLHSSMVATSPAVPSISHSPPFESYESLITTFFIDFLILNKLATTLHGSICAVPISRTINPASSTHPRISIAPSTHPRLIRNPPSVLLRPHTQESACPPTPSVVSLSQTLVGFRTLNRCCLSLNRHRKHWNITRVSPWPFDVINRNLKAFQELLGWLKRNTRKGAYCLEHSILNWKDLAGNTILHVAALNDNNQEVQASAKEAAETVVLVTDEEGVELPILYLVKGVNEPKLF</sequence>
<organism evidence="1 2">
    <name type="scientific">Arachis hypogaea</name>
    <name type="common">Peanut</name>
    <dbReference type="NCBI Taxonomy" id="3818"/>
    <lineage>
        <taxon>Eukaryota</taxon>
        <taxon>Viridiplantae</taxon>
        <taxon>Streptophyta</taxon>
        <taxon>Embryophyta</taxon>
        <taxon>Tracheophyta</taxon>
        <taxon>Spermatophyta</taxon>
        <taxon>Magnoliopsida</taxon>
        <taxon>eudicotyledons</taxon>
        <taxon>Gunneridae</taxon>
        <taxon>Pentapetalae</taxon>
        <taxon>rosids</taxon>
        <taxon>fabids</taxon>
        <taxon>Fabales</taxon>
        <taxon>Fabaceae</taxon>
        <taxon>Papilionoideae</taxon>
        <taxon>50 kb inversion clade</taxon>
        <taxon>dalbergioids sensu lato</taxon>
        <taxon>Dalbergieae</taxon>
        <taxon>Pterocarpus clade</taxon>
        <taxon>Arachis</taxon>
    </lineage>
</organism>
<evidence type="ECO:0000313" key="1">
    <source>
        <dbReference type="EMBL" id="RYR28788.1"/>
    </source>
</evidence>
<keyword evidence="2" id="KW-1185">Reference proteome</keyword>
<accession>A0A445AQT2</accession>
<dbReference type="Proteomes" id="UP000289738">
    <property type="component" value="Chromosome B01"/>
</dbReference>
<evidence type="ECO:0000313" key="2">
    <source>
        <dbReference type="Proteomes" id="UP000289738"/>
    </source>
</evidence>
<protein>
    <submittedName>
        <fullName evidence="1">Uncharacterized protein</fullName>
    </submittedName>
</protein>
<dbReference type="EMBL" id="SDMP01000011">
    <property type="protein sequence ID" value="RYR28788.1"/>
    <property type="molecule type" value="Genomic_DNA"/>
</dbReference>
<reference evidence="1 2" key="1">
    <citation type="submission" date="2019-01" db="EMBL/GenBank/DDBJ databases">
        <title>Sequencing of cultivated peanut Arachis hypogaea provides insights into genome evolution and oil improvement.</title>
        <authorList>
            <person name="Chen X."/>
        </authorList>
    </citation>
    <scope>NUCLEOTIDE SEQUENCE [LARGE SCALE GENOMIC DNA]</scope>
    <source>
        <strain evidence="2">cv. Fuhuasheng</strain>
        <tissue evidence="1">Leaves</tissue>
    </source>
</reference>
<dbReference type="STRING" id="3818.A0A445AQT2"/>
<comment type="caution">
    <text evidence="1">The sequence shown here is derived from an EMBL/GenBank/DDBJ whole genome shotgun (WGS) entry which is preliminary data.</text>
</comment>
<dbReference type="AlphaFoldDB" id="A0A445AQT2"/>
<proteinExistence type="predicted"/>
<gene>
    <name evidence="1" type="ORF">Ahy_B01g052972</name>
</gene>